<keyword evidence="11 14" id="KW-1015">Disulfide bond</keyword>
<evidence type="ECO:0000256" key="13">
    <source>
        <dbReference type="ARBA" id="ARBA00038359"/>
    </source>
</evidence>
<comment type="similarity">
    <text evidence="4">Belongs to the RBT5 family.</text>
</comment>
<feature type="chain" id="PRO_5004343715" description="CFEM domain-containing protein" evidence="16">
    <location>
        <begin position="20"/>
        <end position="430"/>
    </location>
</feature>
<evidence type="ECO:0000313" key="18">
    <source>
        <dbReference type="EMBL" id="EOA88856.1"/>
    </source>
</evidence>
<dbReference type="PANTHER" id="PTHR33048">
    <property type="entry name" value="PTH11-LIKE INTEGRAL MEMBRANE PROTEIN (AFU_ORTHOLOGUE AFUA_5G11245)"/>
    <property type="match status" value="1"/>
</dbReference>
<evidence type="ECO:0000256" key="2">
    <source>
        <dbReference type="ARBA" id="ARBA00004589"/>
    </source>
</evidence>
<keyword evidence="14" id="KW-0408">Iron</keyword>
<feature type="binding site" description="axial binding residue" evidence="14">
    <location>
        <position position="67"/>
    </location>
    <ligand>
        <name>heme</name>
        <dbReference type="ChEBI" id="CHEBI:30413"/>
    </ligand>
    <ligandPart>
        <name>Fe</name>
        <dbReference type="ChEBI" id="CHEBI:18248"/>
    </ligandPart>
</feature>
<evidence type="ECO:0000256" key="15">
    <source>
        <dbReference type="SAM" id="Phobius"/>
    </source>
</evidence>
<comment type="similarity">
    <text evidence="13">Belongs to the SAT4 family.</text>
</comment>
<evidence type="ECO:0000313" key="19">
    <source>
        <dbReference type="Proteomes" id="UP000016935"/>
    </source>
</evidence>
<evidence type="ECO:0000256" key="9">
    <source>
        <dbReference type="ARBA" id="ARBA00022989"/>
    </source>
</evidence>
<evidence type="ECO:0000256" key="4">
    <source>
        <dbReference type="ARBA" id="ARBA00010031"/>
    </source>
</evidence>
<evidence type="ECO:0000256" key="12">
    <source>
        <dbReference type="ARBA" id="ARBA00023288"/>
    </source>
</evidence>
<dbReference type="GO" id="GO:0046872">
    <property type="term" value="F:metal ion binding"/>
    <property type="evidence" value="ECO:0007669"/>
    <property type="project" value="UniProtKB-UniRule"/>
</dbReference>
<sequence>MLALALLVAFASCFYAVIAQEAAGFDASYQEPWVLNVSVGGMFDEMPFCSRVCSLAVLESTGCHPLDTACFCATPTMAPGIESCLSWFCPVLAYYEGSSLYHTTCNTGIRNSSAPLVSTVTAVATIAFVAVTLRFLTRIPPLSIKWGADDWLVLAMVPIAAFFLASILKAVDLGFGQDIYMLTPRDVAEMTKYYHFEELGYVLLTFLTKMTVLTFYLRIFPIGKIRQVVYAFIAMCTCLLISIFLAHFLQCVPISFIWEQWEGTLVPKPKHVVCGVNRDNLNFVFGITNVIMDGSIMVLPIPRVLKLDLRWQKKIAVLFVFCIGFLITGIAIARISILLNGSYTNNTSWNLVPVVKWSAIEIFLSIAITCFPQMHVLAKALLGTCIKFDTATNNRPGKLSYGVSSSMHTGVSHSKKQPEVLYENLELGFK</sequence>
<feature type="transmembrane region" description="Helical" evidence="15">
    <location>
        <begin position="317"/>
        <end position="337"/>
    </location>
</feature>
<dbReference type="RefSeq" id="XP_008023509.1">
    <property type="nucleotide sequence ID" value="XM_008025318.1"/>
</dbReference>
<keyword evidence="14" id="KW-0479">Metal-binding</keyword>
<dbReference type="EMBL" id="KB908526">
    <property type="protein sequence ID" value="EOA88856.1"/>
    <property type="molecule type" value="Genomic_DNA"/>
</dbReference>
<keyword evidence="7 15" id="KW-0812">Transmembrane</keyword>
<dbReference type="eggNOG" id="ENOG502SKG6">
    <property type="taxonomic scope" value="Eukaryota"/>
</dbReference>
<dbReference type="InterPro" id="IPR049326">
    <property type="entry name" value="Rhodopsin_dom_fungi"/>
</dbReference>
<dbReference type="PROSITE" id="PS52012">
    <property type="entry name" value="CFEM"/>
    <property type="match status" value="1"/>
</dbReference>
<keyword evidence="19" id="KW-1185">Reference proteome</keyword>
<accession>R0IW61</accession>
<evidence type="ECO:0000259" key="17">
    <source>
        <dbReference type="PROSITE" id="PS52012"/>
    </source>
</evidence>
<feature type="transmembrane region" description="Helical" evidence="15">
    <location>
        <begin position="199"/>
        <end position="217"/>
    </location>
</feature>
<comment type="subcellular location">
    <subcellularLocation>
        <location evidence="2">Membrane</location>
        <topology evidence="2">Lipid-anchor</topology>
        <topology evidence="2">GPI-anchor</topology>
    </subcellularLocation>
    <subcellularLocation>
        <location evidence="1">Membrane</location>
        <topology evidence="1">Multi-pass membrane protein</topology>
    </subcellularLocation>
    <subcellularLocation>
        <location evidence="3">Secreted</location>
    </subcellularLocation>
</comment>
<evidence type="ECO:0000256" key="10">
    <source>
        <dbReference type="ARBA" id="ARBA00023136"/>
    </source>
</evidence>
<keyword evidence="6" id="KW-0336">GPI-anchor</keyword>
<dbReference type="STRING" id="671987.R0IW61"/>
<feature type="transmembrane region" description="Helical" evidence="15">
    <location>
        <begin position="116"/>
        <end position="136"/>
    </location>
</feature>
<feature type="disulfide bond" evidence="14">
    <location>
        <begin position="53"/>
        <end position="84"/>
    </location>
</feature>
<dbReference type="InterPro" id="IPR008427">
    <property type="entry name" value="Extracellular_membr_CFEM_dom"/>
</dbReference>
<keyword evidence="14" id="KW-0349">Heme</keyword>
<evidence type="ECO:0000256" key="16">
    <source>
        <dbReference type="SAM" id="SignalP"/>
    </source>
</evidence>
<keyword evidence="12" id="KW-0449">Lipoprotein</keyword>
<keyword evidence="10 15" id="KW-0472">Membrane</keyword>
<feature type="transmembrane region" description="Helical" evidence="15">
    <location>
        <begin position="229"/>
        <end position="249"/>
    </location>
</feature>
<dbReference type="GO" id="GO:0005576">
    <property type="term" value="C:extracellular region"/>
    <property type="evidence" value="ECO:0007669"/>
    <property type="project" value="UniProtKB-SubCell"/>
</dbReference>
<evidence type="ECO:0000256" key="1">
    <source>
        <dbReference type="ARBA" id="ARBA00004141"/>
    </source>
</evidence>
<dbReference type="HOGENOM" id="CLU_028200_6_2_1"/>
<organism evidence="18 19">
    <name type="scientific">Exserohilum turcicum (strain 28A)</name>
    <name type="common">Northern leaf blight fungus</name>
    <name type="synonym">Setosphaeria turcica</name>
    <dbReference type="NCBI Taxonomy" id="671987"/>
    <lineage>
        <taxon>Eukaryota</taxon>
        <taxon>Fungi</taxon>
        <taxon>Dikarya</taxon>
        <taxon>Ascomycota</taxon>
        <taxon>Pezizomycotina</taxon>
        <taxon>Dothideomycetes</taxon>
        <taxon>Pleosporomycetidae</taxon>
        <taxon>Pleosporales</taxon>
        <taxon>Pleosporineae</taxon>
        <taxon>Pleosporaceae</taxon>
        <taxon>Exserohilum</taxon>
    </lineage>
</organism>
<keyword evidence="8 16" id="KW-0732">Signal</keyword>
<dbReference type="Pfam" id="PF20684">
    <property type="entry name" value="Fung_rhodopsin"/>
    <property type="match status" value="1"/>
</dbReference>
<keyword evidence="9 15" id="KW-1133">Transmembrane helix</keyword>
<dbReference type="GeneID" id="19396056"/>
<evidence type="ECO:0000256" key="6">
    <source>
        <dbReference type="ARBA" id="ARBA00022622"/>
    </source>
</evidence>
<feature type="transmembrane region" description="Helical" evidence="15">
    <location>
        <begin position="148"/>
        <end position="168"/>
    </location>
</feature>
<protein>
    <recommendedName>
        <fullName evidence="17">CFEM domain-containing protein</fullName>
    </recommendedName>
</protein>
<proteinExistence type="inferred from homology"/>
<dbReference type="Pfam" id="PF05730">
    <property type="entry name" value="CFEM"/>
    <property type="match status" value="1"/>
</dbReference>
<feature type="transmembrane region" description="Helical" evidence="15">
    <location>
        <begin position="357"/>
        <end position="378"/>
    </location>
</feature>
<evidence type="ECO:0000256" key="5">
    <source>
        <dbReference type="ARBA" id="ARBA00022525"/>
    </source>
</evidence>
<evidence type="ECO:0000256" key="14">
    <source>
        <dbReference type="PROSITE-ProRule" id="PRU01356"/>
    </source>
</evidence>
<keyword evidence="5" id="KW-0964">Secreted</keyword>
<feature type="domain" description="CFEM" evidence="17">
    <location>
        <begin position="21"/>
        <end position="132"/>
    </location>
</feature>
<dbReference type="PANTHER" id="PTHR33048:SF143">
    <property type="entry name" value="EXTRACELLULAR MEMBRANE PROTEIN CFEM DOMAIN-CONTAINING PROTEIN-RELATED"/>
    <property type="match status" value="1"/>
</dbReference>
<keyword evidence="6" id="KW-0325">Glycoprotein</keyword>
<feature type="disulfide bond" evidence="14">
    <location>
        <begin position="49"/>
        <end position="89"/>
    </location>
</feature>
<name>R0IW61_EXST2</name>
<feature type="transmembrane region" description="Helical" evidence="15">
    <location>
        <begin position="283"/>
        <end position="305"/>
    </location>
</feature>
<reference evidence="18 19" key="2">
    <citation type="journal article" date="2013" name="PLoS Genet.">
        <title>Comparative genome structure, secondary metabolite, and effector coding capacity across Cochliobolus pathogens.</title>
        <authorList>
            <person name="Condon B.J."/>
            <person name="Leng Y."/>
            <person name="Wu D."/>
            <person name="Bushley K.E."/>
            <person name="Ohm R.A."/>
            <person name="Otillar R."/>
            <person name="Martin J."/>
            <person name="Schackwitz W."/>
            <person name="Grimwood J."/>
            <person name="MohdZainudin N."/>
            <person name="Xue C."/>
            <person name="Wang R."/>
            <person name="Manning V.A."/>
            <person name="Dhillon B."/>
            <person name="Tu Z.J."/>
            <person name="Steffenson B.J."/>
            <person name="Salamov A."/>
            <person name="Sun H."/>
            <person name="Lowry S."/>
            <person name="LaButti K."/>
            <person name="Han J."/>
            <person name="Copeland A."/>
            <person name="Lindquist E."/>
            <person name="Barry K."/>
            <person name="Schmutz J."/>
            <person name="Baker S.E."/>
            <person name="Ciuffetti L.M."/>
            <person name="Grigoriev I.V."/>
            <person name="Zhong S."/>
            <person name="Turgeon B.G."/>
        </authorList>
    </citation>
    <scope>NUCLEOTIDE SEQUENCE [LARGE SCALE GENOMIC DNA]</scope>
    <source>
        <strain evidence="19">28A</strain>
    </source>
</reference>
<dbReference type="OrthoDB" id="2496787at2759"/>
<evidence type="ECO:0000256" key="11">
    <source>
        <dbReference type="ARBA" id="ARBA00023157"/>
    </source>
</evidence>
<reference evidence="18 19" key="1">
    <citation type="journal article" date="2012" name="PLoS Pathog.">
        <title>Diverse lifestyles and strategies of plant pathogenesis encoded in the genomes of eighteen Dothideomycetes fungi.</title>
        <authorList>
            <person name="Ohm R.A."/>
            <person name="Feau N."/>
            <person name="Henrissat B."/>
            <person name="Schoch C.L."/>
            <person name="Horwitz B.A."/>
            <person name="Barry K.W."/>
            <person name="Condon B.J."/>
            <person name="Copeland A.C."/>
            <person name="Dhillon B."/>
            <person name="Glaser F."/>
            <person name="Hesse C.N."/>
            <person name="Kosti I."/>
            <person name="LaButti K."/>
            <person name="Lindquist E.A."/>
            <person name="Lucas S."/>
            <person name="Salamov A.A."/>
            <person name="Bradshaw R.E."/>
            <person name="Ciuffetti L."/>
            <person name="Hamelin R.C."/>
            <person name="Kema G.H.J."/>
            <person name="Lawrence C."/>
            <person name="Scott J.A."/>
            <person name="Spatafora J.W."/>
            <person name="Turgeon B.G."/>
            <person name="de Wit P.J.G.M."/>
            <person name="Zhong S."/>
            <person name="Goodwin S.B."/>
            <person name="Grigoriev I.V."/>
        </authorList>
    </citation>
    <scope>NUCLEOTIDE SEQUENCE [LARGE SCALE GENOMIC DNA]</scope>
    <source>
        <strain evidence="19">28A</strain>
    </source>
</reference>
<gene>
    <name evidence="18" type="ORF">SETTUDRAFT_128616</name>
</gene>
<dbReference type="AlphaFoldDB" id="R0IW61"/>
<evidence type="ECO:0000256" key="7">
    <source>
        <dbReference type="ARBA" id="ARBA00022692"/>
    </source>
</evidence>
<dbReference type="GO" id="GO:0098552">
    <property type="term" value="C:side of membrane"/>
    <property type="evidence" value="ECO:0007669"/>
    <property type="project" value="UniProtKB-KW"/>
</dbReference>
<feature type="signal peptide" evidence="16">
    <location>
        <begin position="1"/>
        <end position="19"/>
    </location>
</feature>
<dbReference type="Proteomes" id="UP000016935">
    <property type="component" value="Unassembled WGS sequence"/>
</dbReference>
<evidence type="ECO:0000256" key="8">
    <source>
        <dbReference type="ARBA" id="ARBA00022729"/>
    </source>
</evidence>
<feature type="disulfide bond" evidence="14">
    <location>
        <begin position="72"/>
        <end position="105"/>
    </location>
</feature>
<feature type="disulfide bond" evidence="14">
    <location>
        <begin position="63"/>
        <end position="70"/>
    </location>
</feature>
<evidence type="ECO:0000256" key="3">
    <source>
        <dbReference type="ARBA" id="ARBA00004613"/>
    </source>
</evidence>
<dbReference type="InterPro" id="IPR052337">
    <property type="entry name" value="SAT4-like"/>
</dbReference>